<dbReference type="InterPro" id="IPR046335">
    <property type="entry name" value="LacI/GalR-like_sensor"/>
</dbReference>
<dbReference type="InterPro" id="IPR010982">
    <property type="entry name" value="Lambda_DNA-bd_dom_sf"/>
</dbReference>
<evidence type="ECO:0000256" key="1">
    <source>
        <dbReference type="ARBA" id="ARBA00023015"/>
    </source>
</evidence>
<name>A0ABT4QC61_9BACL</name>
<dbReference type="InterPro" id="IPR000843">
    <property type="entry name" value="HTH_LacI"/>
</dbReference>
<dbReference type="Pfam" id="PF00356">
    <property type="entry name" value="LacI"/>
    <property type="match status" value="1"/>
</dbReference>
<dbReference type="PANTHER" id="PTHR30146:SF109">
    <property type="entry name" value="HTH-TYPE TRANSCRIPTIONAL REGULATOR GALS"/>
    <property type="match status" value="1"/>
</dbReference>
<dbReference type="Gene3D" id="1.10.260.40">
    <property type="entry name" value="lambda repressor-like DNA-binding domains"/>
    <property type="match status" value="1"/>
</dbReference>
<keyword evidence="6" id="KW-1185">Reference proteome</keyword>
<keyword evidence="3" id="KW-0804">Transcription</keyword>
<evidence type="ECO:0000313" key="5">
    <source>
        <dbReference type="EMBL" id="MCZ8514478.1"/>
    </source>
</evidence>
<dbReference type="PROSITE" id="PS00356">
    <property type="entry name" value="HTH_LACI_1"/>
    <property type="match status" value="1"/>
</dbReference>
<dbReference type="SMART" id="SM00354">
    <property type="entry name" value="HTH_LACI"/>
    <property type="match status" value="1"/>
</dbReference>
<comment type="caution">
    <text evidence="5">The sequence shown here is derived from an EMBL/GenBank/DDBJ whole genome shotgun (WGS) entry which is preliminary data.</text>
</comment>
<dbReference type="SUPFAM" id="SSF53822">
    <property type="entry name" value="Periplasmic binding protein-like I"/>
    <property type="match status" value="1"/>
</dbReference>
<feature type="domain" description="HTH lacI-type" evidence="4">
    <location>
        <begin position="4"/>
        <end position="59"/>
    </location>
</feature>
<dbReference type="PANTHER" id="PTHR30146">
    <property type="entry name" value="LACI-RELATED TRANSCRIPTIONAL REPRESSOR"/>
    <property type="match status" value="1"/>
</dbReference>
<evidence type="ECO:0000256" key="3">
    <source>
        <dbReference type="ARBA" id="ARBA00023163"/>
    </source>
</evidence>
<evidence type="ECO:0000256" key="2">
    <source>
        <dbReference type="ARBA" id="ARBA00023125"/>
    </source>
</evidence>
<evidence type="ECO:0000313" key="6">
    <source>
        <dbReference type="Proteomes" id="UP001527882"/>
    </source>
</evidence>
<dbReference type="CDD" id="cd19977">
    <property type="entry name" value="PBP1_EndR-like"/>
    <property type="match status" value="1"/>
</dbReference>
<dbReference type="SUPFAM" id="SSF47413">
    <property type="entry name" value="lambda repressor-like DNA-binding domains"/>
    <property type="match status" value="1"/>
</dbReference>
<protein>
    <submittedName>
        <fullName evidence="5">Substrate-binding domain-containing protein</fullName>
    </submittedName>
</protein>
<sequence length="336" mass="37656">MEKITIADVASKAGVSKSTVSQFLNQRYEYMGTDTRKKIEEAIAALGYRPNALARGLKQKRTSTIGVIVANIMVHLSTEICRAIEDFFQEQDMNVILCNTDEDADKEKKYIEMLLAKQVDGIILFPTGNNGALYKKLIKQQFPLVFVDRKVEGLKVDTVVVNNRESVYEAVSHLHSQGHRRIAMIAPPLTISSRMERMEGYKQALKDLGLEGDPELGISAEIPNIRSRLELLFAKDRVPTAIIGANDLVLLEVLDFVKQRAIRVPEELALIVFDNIPFAHLSTPSLTTISQPSKDMGRKAAELLLQQIRTPGESEPKEHRFECRLIIRESSGRTSP</sequence>
<dbReference type="EMBL" id="JAQAGZ010000012">
    <property type="protein sequence ID" value="MCZ8514478.1"/>
    <property type="molecule type" value="Genomic_DNA"/>
</dbReference>
<dbReference type="InterPro" id="IPR028082">
    <property type="entry name" value="Peripla_BP_I"/>
</dbReference>
<dbReference type="CDD" id="cd01392">
    <property type="entry name" value="HTH_LacI"/>
    <property type="match status" value="1"/>
</dbReference>
<reference evidence="5 6" key="1">
    <citation type="submission" date="2022-12" db="EMBL/GenBank/DDBJ databases">
        <title>Draft genome sequence of Paenibacillus sp. dW9.</title>
        <authorList>
            <person name="Choi E.-W."/>
            <person name="Kim D.-U."/>
        </authorList>
    </citation>
    <scope>NUCLEOTIDE SEQUENCE [LARGE SCALE GENOMIC DNA]</scope>
    <source>
        <strain evidence="6">dW9</strain>
    </source>
</reference>
<dbReference type="Gene3D" id="3.40.50.2300">
    <property type="match status" value="2"/>
</dbReference>
<dbReference type="RefSeq" id="WP_269883002.1">
    <property type="nucleotide sequence ID" value="NZ_JAQAGZ010000012.1"/>
</dbReference>
<dbReference type="Proteomes" id="UP001527882">
    <property type="component" value="Unassembled WGS sequence"/>
</dbReference>
<organism evidence="5 6">
    <name type="scientific">Paenibacillus gyeongsangnamensis</name>
    <dbReference type="NCBI Taxonomy" id="3388067"/>
    <lineage>
        <taxon>Bacteria</taxon>
        <taxon>Bacillati</taxon>
        <taxon>Bacillota</taxon>
        <taxon>Bacilli</taxon>
        <taxon>Bacillales</taxon>
        <taxon>Paenibacillaceae</taxon>
        <taxon>Paenibacillus</taxon>
    </lineage>
</organism>
<keyword evidence="1" id="KW-0805">Transcription regulation</keyword>
<proteinExistence type="predicted"/>
<dbReference type="Pfam" id="PF13377">
    <property type="entry name" value="Peripla_BP_3"/>
    <property type="match status" value="1"/>
</dbReference>
<dbReference type="PROSITE" id="PS50932">
    <property type="entry name" value="HTH_LACI_2"/>
    <property type="match status" value="1"/>
</dbReference>
<evidence type="ECO:0000259" key="4">
    <source>
        <dbReference type="PROSITE" id="PS50932"/>
    </source>
</evidence>
<keyword evidence="2" id="KW-0238">DNA-binding</keyword>
<accession>A0ABT4QC61</accession>
<gene>
    <name evidence="5" type="ORF">O9H85_19040</name>
</gene>